<dbReference type="GO" id="GO:0046872">
    <property type="term" value="F:metal ion binding"/>
    <property type="evidence" value="ECO:0007669"/>
    <property type="project" value="UniProtKB-KW"/>
</dbReference>
<dbReference type="InterPro" id="IPR036866">
    <property type="entry name" value="RibonucZ/Hydroxyglut_hydro"/>
</dbReference>
<dbReference type="InterPro" id="IPR051013">
    <property type="entry name" value="MBL_superfamily_lactonases"/>
</dbReference>
<dbReference type="InterPro" id="IPR001279">
    <property type="entry name" value="Metallo-B-lactamas"/>
</dbReference>
<keyword evidence="2" id="KW-0479">Metal-binding</keyword>
<evidence type="ECO:0000256" key="1">
    <source>
        <dbReference type="ARBA" id="ARBA00007749"/>
    </source>
</evidence>
<protein>
    <submittedName>
        <fullName evidence="6">Glyoxylase, beta-lactamase superfamily II</fullName>
    </submittedName>
</protein>
<dbReference type="RefSeq" id="WP_091616650.1">
    <property type="nucleotide sequence ID" value="NZ_FNNC01000007.1"/>
</dbReference>
<dbReference type="STRING" id="1122204.SAMN05421781_2936"/>
<evidence type="ECO:0000313" key="7">
    <source>
        <dbReference type="Proteomes" id="UP000199488"/>
    </source>
</evidence>
<dbReference type="OrthoDB" id="9802897at2"/>
<proteinExistence type="inferred from homology"/>
<name>A0A1H2XVE0_9BACI</name>
<evidence type="ECO:0000313" key="6">
    <source>
        <dbReference type="EMBL" id="SDW96856.1"/>
    </source>
</evidence>
<dbReference type="SUPFAM" id="SSF56281">
    <property type="entry name" value="Metallo-hydrolase/oxidoreductase"/>
    <property type="match status" value="1"/>
</dbReference>
<comment type="similarity">
    <text evidence="1">Belongs to the metallo-beta-lactamase superfamily.</text>
</comment>
<dbReference type="PANTHER" id="PTHR42978">
    <property type="entry name" value="QUORUM-QUENCHING LACTONASE YTNP-RELATED-RELATED"/>
    <property type="match status" value="1"/>
</dbReference>
<organism evidence="6 7">
    <name type="scientific">Marinococcus luteus</name>
    <dbReference type="NCBI Taxonomy" id="1122204"/>
    <lineage>
        <taxon>Bacteria</taxon>
        <taxon>Bacillati</taxon>
        <taxon>Bacillota</taxon>
        <taxon>Bacilli</taxon>
        <taxon>Bacillales</taxon>
        <taxon>Bacillaceae</taxon>
        <taxon>Marinococcus</taxon>
    </lineage>
</organism>
<dbReference type="Pfam" id="PF00753">
    <property type="entry name" value="Lactamase_B"/>
    <property type="match status" value="1"/>
</dbReference>
<evidence type="ECO:0000256" key="2">
    <source>
        <dbReference type="ARBA" id="ARBA00022723"/>
    </source>
</evidence>
<keyword evidence="7" id="KW-1185">Reference proteome</keyword>
<sequence>MNQLTIGDYTITWLEGGVTNMDGGAMFGVVPKPLWSKKYPVNENNQVPMPTDPLLIQGEGRNILVDAGLGNGRLSKKQQRNYGVTEESNVEQSLREMNLYASDIDAVLMTHMHFDHASGLAREEQGQSVPVFRNAVIHVSETEWEEMKNPNIRSENTYWEKNWKPVAHQVETFESELQLTENIRMVHTGGHSAGMSIILIEDESSTLIHMADNMPTHAHQNVLWVTAYDDYPVDSVYMKEHYMNWGCQRHAWFTFYHDEIYRALKFNPSGEVIEAVTREKLNGS</sequence>
<evidence type="ECO:0000259" key="5">
    <source>
        <dbReference type="SMART" id="SM00849"/>
    </source>
</evidence>
<dbReference type="Gene3D" id="3.60.15.10">
    <property type="entry name" value="Ribonuclease Z/Hydroxyacylglutathione hydrolase-like"/>
    <property type="match status" value="1"/>
</dbReference>
<gene>
    <name evidence="6" type="ORF">SAMN05421781_2936</name>
</gene>
<keyword evidence="3" id="KW-0378">Hydrolase</keyword>
<dbReference type="AlphaFoldDB" id="A0A1H2XVE0"/>
<evidence type="ECO:0000256" key="3">
    <source>
        <dbReference type="ARBA" id="ARBA00022801"/>
    </source>
</evidence>
<accession>A0A1H2XVE0</accession>
<dbReference type="CDD" id="cd07728">
    <property type="entry name" value="YtnP-like_MBL-fold"/>
    <property type="match status" value="1"/>
</dbReference>
<dbReference type="PANTHER" id="PTHR42978:SF6">
    <property type="entry name" value="QUORUM-QUENCHING LACTONASE YTNP-RELATED"/>
    <property type="match status" value="1"/>
</dbReference>
<dbReference type="SMART" id="SM00849">
    <property type="entry name" value="Lactamase_B"/>
    <property type="match status" value="1"/>
</dbReference>
<dbReference type="GO" id="GO:0016787">
    <property type="term" value="F:hydrolase activity"/>
    <property type="evidence" value="ECO:0007669"/>
    <property type="project" value="UniProtKB-KW"/>
</dbReference>
<keyword evidence="4" id="KW-0862">Zinc</keyword>
<evidence type="ECO:0000256" key="4">
    <source>
        <dbReference type="ARBA" id="ARBA00022833"/>
    </source>
</evidence>
<reference evidence="6 7" key="1">
    <citation type="submission" date="2016-10" db="EMBL/GenBank/DDBJ databases">
        <authorList>
            <person name="de Groot N.N."/>
        </authorList>
    </citation>
    <scope>NUCLEOTIDE SEQUENCE [LARGE SCALE GENOMIC DNA]</scope>
    <source>
        <strain evidence="6 7">DSM 23126</strain>
    </source>
</reference>
<dbReference type="Proteomes" id="UP000199488">
    <property type="component" value="Unassembled WGS sequence"/>
</dbReference>
<dbReference type="EMBL" id="FNNC01000007">
    <property type="protein sequence ID" value="SDW96856.1"/>
    <property type="molecule type" value="Genomic_DNA"/>
</dbReference>
<feature type="domain" description="Metallo-beta-lactamase" evidence="5">
    <location>
        <begin position="50"/>
        <end position="250"/>
    </location>
</feature>